<reference evidence="4" key="1">
    <citation type="journal article" date="2021" name="Nat. Microbiol.">
        <title>Cocultivation of an ultrasmall environmental parasitic bacterium with lytic ability against bacteria associated with wastewater foams.</title>
        <authorList>
            <person name="Batinovic S."/>
            <person name="Rose J.J.A."/>
            <person name="Ratcliffe J."/>
            <person name="Seviour R.J."/>
            <person name="Petrovski S."/>
        </authorList>
    </citation>
    <scope>NUCLEOTIDE SEQUENCE</scope>
    <source>
        <strain evidence="4">CON44</strain>
    </source>
</reference>
<dbReference type="NCBIfam" id="NF005858">
    <property type="entry name" value="PRK07787.1"/>
    <property type="match status" value="1"/>
</dbReference>
<dbReference type="SUPFAM" id="SSF56801">
    <property type="entry name" value="Acetyl-CoA synthetase-like"/>
    <property type="match status" value="1"/>
</dbReference>
<dbReference type="CDD" id="cd05941">
    <property type="entry name" value="MCS"/>
    <property type="match status" value="1"/>
</dbReference>
<feature type="domain" description="AMP-dependent synthetase/ligase" evidence="2">
    <location>
        <begin position="43"/>
        <end position="332"/>
    </location>
</feature>
<dbReference type="Gene3D" id="3.40.50.12780">
    <property type="entry name" value="N-terminal domain of ligase-like"/>
    <property type="match status" value="1"/>
</dbReference>
<dbReference type="InterPro" id="IPR020845">
    <property type="entry name" value="AMP-binding_CS"/>
</dbReference>
<dbReference type="Gene3D" id="3.30.300.30">
    <property type="match status" value="1"/>
</dbReference>
<evidence type="ECO:0000313" key="4">
    <source>
        <dbReference type="EMBL" id="QHN41702.1"/>
    </source>
</evidence>
<evidence type="ECO:0000259" key="3">
    <source>
        <dbReference type="Pfam" id="PF13193"/>
    </source>
</evidence>
<dbReference type="GO" id="GO:0031956">
    <property type="term" value="F:medium-chain fatty acid-CoA ligase activity"/>
    <property type="evidence" value="ECO:0007669"/>
    <property type="project" value="TreeGrafter"/>
</dbReference>
<evidence type="ECO:0000259" key="2">
    <source>
        <dbReference type="Pfam" id="PF00501"/>
    </source>
</evidence>
<name>A0A857LUR3_9ACTN</name>
<comment type="similarity">
    <text evidence="1">Belongs to the ATP-dependent AMP-binding enzyme family.</text>
</comment>
<dbReference type="InterPro" id="IPR045851">
    <property type="entry name" value="AMP-bd_C_sf"/>
</dbReference>
<evidence type="ECO:0000256" key="1">
    <source>
        <dbReference type="ARBA" id="ARBA00006432"/>
    </source>
</evidence>
<dbReference type="InterPro" id="IPR000873">
    <property type="entry name" value="AMP-dep_synth/lig_dom"/>
</dbReference>
<accession>A0A857LUR3</accession>
<dbReference type="AlphaFoldDB" id="A0A857LUR3"/>
<gene>
    <name evidence="4" type="ORF">GII30_00505</name>
</gene>
<organism evidence="4">
    <name type="scientific">Gordonia amarae</name>
    <dbReference type="NCBI Taxonomy" id="36821"/>
    <lineage>
        <taxon>Bacteria</taxon>
        <taxon>Bacillati</taxon>
        <taxon>Actinomycetota</taxon>
        <taxon>Actinomycetes</taxon>
        <taxon>Mycobacteriales</taxon>
        <taxon>Gordoniaceae</taxon>
        <taxon>Gordonia</taxon>
    </lineage>
</organism>
<sequence>MLLPYLNPSAPDAPDALRIGDDKLSREDLAGVATAVAERIAGARVVAVLARPTTETVLAVLGGLIAGVTVVPVPPDSGPREIAHILGDSGAQGWLGAAPDDPTLPVVPVRRYAKSWHRHPEPPADSVAMILYTSGTTGLPKGVPITRRAIAAGLDALADAWQWTGDDVLAHGLPLFHVHGLILGILGPLRRGGSVIHTGSPTPSLYAAAAEAGASIFFGVPTVWSRVAGDTAAAQALSSARLLISGSAPLPVPTFDAIRSLTGHEIVERYGMTETLITVSTRADGERRPGWVGLPLAGVETRLREGDSELPHDGESVGDLLVRGPMVGTEYLNRPEATAESWIGDGWFVTGDVAVIDPSGMHRIVGRRSTDLIKSGGFRIGAGEIETVLLGHDSVREVAVIGVPDDDLGQRIVAYVVGEPVEEAVLIDLVASQLSHHKRPREIRYIDALPRNAMGKVQKKLLE</sequence>
<dbReference type="PANTHER" id="PTHR43201:SF8">
    <property type="entry name" value="ACYL-COA SYNTHETASE FAMILY MEMBER 3"/>
    <property type="match status" value="1"/>
</dbReference>
<dbReference type="PROSITE" id="PS00455">
    <property type="entry name" value="AMP_BINDING"/>
    <property type="match status" value="1"/>
</dbReference>
<protein>
    <submittedName>
        <fullName evidence="4">AMP-binding protein</fullName>
    </submittedName>
</protein>
<proteinExistence type="inferred from homology"/>
<dbReference type="Pfam" id="PF13193">
    <property type="entry name" value="AMP-binding_C"/>
    <property type="match status" value="1"/>
</dbReference>
<dbReference type="PANTHER" id="PTHR43201">
    <property type="entry name" value="ACYL-COA SYNTHETASE"/>
    <property type="match status" value="1"/>
</dbReference>
<dbReference type="GO" id="GO:0006631">
    <property type="term" value="P:fatty acid metabolic process"/>
    <property type="evidence" value="ECO:0007669"/>
    <property type="project" value="TreeGrafter"/>
</dbReference>
<dbReference type="Pfam" id="PF00501">
    <property type="entry name" value="AMP-binding"/>
    <property type="match status" value="1"/>
</dbReference>
<dbReference type="EMBL" id="CP045810">
    <property type="protein sequence ID" value="QHN41702.1"/>
    <property type="molecule type" value="Genomic_DNA"/>
</dbReference>
<dbReference type="RefSeq" id="WP_005183009.1">
    <property type="nucleotide sequence ID" value="NZ_CP045804.1"/>
</dbReference>
<feature type="domain" description="AMP-binding enzyme C-terminal" evidence="3">
    <location>
        <begin position="384"/>
        <end position="456"/>
    </location>
</feature>
<dbReference type="InterPro" id="IPR025110">
    <property type="entry name" value="AMP-bd_C"/>
</dbReference>
<dbReference type="InterPro" id="IPR042099">
    <property type="entry name" value="ANL_N_sf"/>
</dbReference>